<keyword evidence="3" id="KW-1185">Reference proteome</keyword>
<evidence type="ECO:0000256" key="1">
    <source>
        <dbReference type="SAM" id="Phobius"/>
    </source>
</evidence>
<gene>
    <name evidence="2" type="ORF">SNE40_015397</name>
</gene>
<reference evidence="2 3" key="1">
    <citation type="submission" date="2024-01" db="EMBL/GenBank/DDBJ databases">
        <title>The genome of the rayed Mediterranean limpet Patella caerulea (Linnaeus, 1758).</title>
        <authorList>
            <person name="Anh-Thu Weber A."/>
            <person name="Halstead-Nussloch G."/>
        </authorList>
    </citation>
    <scope>NUCLEOTIDE SEQUENCE [LARGE SCALE GENOMIC DNA]</scope>
    <source>
        <strain evidence="2">AATW-2023a</strain>
        <tissue evidence="2">Whole specimen</tissue>
    </source>
</reference>
<keyword evidence="1" id="KW-0812">Transmembrane</keyword>
<protein>
    <submittedName>
        <fullName evidence="2">Uncharacterized protein</fullName>
    </submittedName>
</protein>
<keyword evidence="1" id="KW-1133">Transmembrane helix</keyword>
<evidence type="ECO:0000313" key="3">
    <source>
        <dbReference type="Proteomes" id="UP001347796"/>
    </source>
</evidence>
<accession>A0AAN8JHW7</accession>
<dbReference type="AlphaFoldDB" id="A0AAN8JHW7"/>
<dbReference type="EMBL" id="JAZGQO010000010">
    <property type="protein sequence ID" value="KAK6177265.1"/>
    <property type="molecule type" value="Genomic_DNA"/>
</dbReference>
<comment type="caution">
    <text evidence="2">The sequence shown here is derived from an EMBL/GenBank/DDBJ whole genome shotgun (WGS) entry which is preliminary data.</text>
</comment>
<name>A0AAN8JHW7_PATCE</name>
<feature type="transmembrane region" description="Helical" evidence="1">
    <location>
        <begin position="144"/>
        <end position="165"/>
    </location>
</feature>
<keyword evidence="1" id="KW-0472">Membrane</keyword>
<proteinExistence type="predicted"/>
<organism evidence="2 3">
    <name type="scientific">Patella caerulea</name>
    <name type="common">Rayed Mediterranean limpet</name>
    <dbReference type="NCBI Taxonomy" id="87958"/>
    <lineage>
        <taxon>Eukaryota</taxon>
        <taxon>Metazoa</taxon>
        <taxon>Spiralia</taxon>
        <taxon>Lophotrochozoa</taxon>
        <taxon>Mollusca</taxon>
        <taxon>Gastropoda</taxon>
        <taxon>Patellogastropoda</taxon>
        <taxon>Patelloidea</taxon>
        <taxon>Patellidae</taxon>
        <taxon>Patella</taxon>
    </lineage>
</organism>
<sequence length="483" mass="54711">MDNMAAALIDMLRRAEENEKMTTVPQWAPKILMTPEKDGLFVEFAPPFKDADYYRICVMDSKQWCVGGNQEFNNTVNKVFVPRVPRNHSYDVMVRPYQSNGDVLDDWISQRYFYPPDIESSTAGPISEASSVEQLAIADNTQTIIIALGLGILSLIVVVLLYIVLRKKWVFKRSCVEFQEERVALRSDEVEITPIFIQEQPFTCAVKHHLDLLEKIDGITIKETPIPLATGGNNHQNNVWIENQIRSFNNIKNKQILIYVSPRLLNCLDPTISRNEECDTFCNEFINRLAEKLQDGGKRPYILCFGDVTPYTTALTQSLAMSRFKDLRSVVQCDRQRLNIDGTYSLIRDLTKDSCDHSFTTEELGEFRKKVSILLTQTTNSENVPYAHADQTMMNCNGYSPIHHVTVNCNGRVPQNESNFCEGRLFSNCNGATSGYRTNDTTSPESVLLSSMEETFIAPSSIHDSCGNIPEALEGINQRACWP</sequence>
<dbReference type="Proteomes" id="UP001347796">
    <property type="component" value="Unassembled WGS sequence"/>
</dbReference>
<evidence type="ECO:0000313" key="2">
    <source>
        <dbReference type="EMBL" id="KAK6177265.1"/>
    </source>
</evidence>